<protein>
    <submittedName>
        <fullName evidence="1">Uncharacterized protein</fullName>
    </submittedName>
</protein>
<feature type="non-terminal residue" evidence="1">
    <location>
        <position position="314"/>
    </location>
</feature>
<name>A0A7D9I442_PARCT</name>
<proteinExistence type="predicted"/>
<keyword evidence="2" id="KW-1185">Reference proteome</keyword>
<dbReference type="Proteomes" id="UP001152795">
    <property type="component" value="Unassembled WGS sequence"/>
</dbReference>
<accession>A0A7D9I442</accession>
<dbReference type="OrthoDB" id="8192384at2759"/>
<dbReference type="AlphaFoldDB" id="A0A7D9I442"/>
<evidence type="ECO:0000313" key="2">
    <source>
        <dbReference type="Proteomes" id="UP001152795"/>
    </source>
</evidence>
<evidence type="ECO:0000313" key="1">
    <source>
        <dbReference type="EMBL" id="CAB3999881.1"/>
    </source>
</evidence>
<reference evidence="1" key="1">
    <citation type="submission" date="2020-04" db="EMBL/GenBank/DDBJ databases">
        <authorList>
            <person name="Alioto T."/>
            <person name="Alioto T."/>
            <person name="Gomez Garrido J."/>
        </authorList>
    </citation>
    <scope>NUCLEOTIDE SEQUENCE</scope>
    <source>
        <strain evidence="1">A484AB</strain>
    </source>
</reference>
<sequence length="314" mass="36165">HNGSPLETSMKKAGFSPVEMNFLLYNMPPEDPMIFLMDCKHNIKKLRNNLEKSSASGSARCLKNGDDHIFWRFWKDAYLWHQSQHSCPIHEKLKEDHFQLTPSSRMRNNLAEDVLDKKMLFLMKAYKNHLECSENQEHASRLNGSIMFVQHTSFMVEFFSSKQAIYDSNDTRLQSLLSTLSYFSKWKASVLKSDEFVSFKLWFDLQAMILGMISLVKIKLSQFPGSIIKPAVINQDVVENHFCQLRVANGQNENPTYLLTQATQNSIVFGQRTVSKKCNTGTAENSSFTELPKEKLFSAKNKCKNQKSKIRLTL</sequence>
<organism evidence="1 2">
    <name type="scientific">Paramuricea clavata</name>
    <name type="common">Red gorgonian</name>
    <name type="synonym">Violescent sea-whip</name>
    <dbReference type="NCBI Taxonomy" id="317549"/>
    <lineage>
        <taxon>Eukaryota</taxon>
        <taxon>Metazoa</taxon>
        <taxon>Cnidaria</taxon>
        <taxon>Anthozoa</taxon>
        <taxon>Octocorallia</taxon>
        <taxon>Malacalcyonacea</taxon>
        <taxon>Plexauridae</taxon>
        <taxon>Paramuricea</taxon>
    </lineage>
</organism>
<dbReference type="EMBL" id="CACRXK020003694">
    <property type="protein sequence ID" value="CAB3999881.1"/>
    <property type="molecule type" value="Genomic_DNA"/>
</dbReference>
<gene>
    <name evidence="1" type="ORF">PACLA_8A077889</name>
</gene>
<comment type="caution">
    <text evidence="1">The sequence shown here is derived from an EMBL/GenBank/DDBJ whole genome shotgun (WGS) entry which is preliminary data.</text>
</comment>